<dbReference type="Proteomes" id="UP000002030">
    <property type="component" value="Chromosome"/>
</dbReference>
<dbReference type="SMART" id="SM00382">
    <property type="entry name" value="AAA"/>
    <property type="match status" value="1"/>
</dbReference>
<dbReference type="OrthoDB" id="2715at2"/>
<dbReference type="PANTHER" id="PTHR43820">
    <property type="entry name" value="HIGH-AFFINITY BRANCHED-CHAIN AMINO ACID TRANSPORT ATP-BINDING PROTEIN LIVF"/>
    <property type="match status" value="1"/>
</dbReference>
<reference evidence="7 8" key="1">
    <citation type="journal article" date="2009" name="Stand. Genomic Sci.">
        <title>Complete genome sequence of Thermanaerovibrio acidaminovorans type strain (Su883).</title>
        <authorList>
            <person name="Chovatia M."/>
            <person name="Sikorski J."/>
            <person name="Schroder M."/>
            <person name="Lapidus A."/>
            <person name="Nolan M."/>
            <person name="Tice H."/>
            <person name="Glavina Del Rio T."/>
            <person name="Copeland A."/>
            <person name="Cheng J.F."/>
            <person name="Lucas S."/>
            <person name="Chen F."/>
            <person name="Bruce D."/>
            <person name="Goodwin L."/>
            <person name="Pitluck S."/>
            <person name="Ivanova N."/>
            <person name="Mavromatis K."/>
            <person name="Ovchinnikova G."/>
            <person name="Pati A."/>
            <person name="Chen A."/>
            <person name="Palaniappan K."/>
            <person name="Land M."/>
            <person name="Hauser L."/>
            <person name="Chang Y.J."/>
            <person name="Jeffries C.D."/>
            <person name="Chain P."/>
            <person name="Saunders E."/>
            <person name="Detter J.C."/>
            <person name="Brettin T."/>
            <person name="Rohde M."/>
            <person name="Goker M."/>
            <person name="Spring S."/>
            <person name="Bristow J."/>
            <person name="Markowitz V."/>
            <person name="Hugenholtz P."/>
            <person name="Kyrpides N.C."/>
            <person name="Klenk H.P."/>
            <person name="Eisen J.A."/>
        </authorList>
    </citation>
    <scope>NUCLEOTIDE SEQUENCE [LARGE SCALE GENOMIC DNA]</scope>
    <source>
        <strain evidence="8">ATCC 49978 / DSM 6589 / Su883</strain>
    </source>
</reference>
<dbReference type="AlphaFoldDB" id="D1B6L4"/>
<comment type="similarity">
    <text evidence="1">Belongs to the ABC transporter superfamily.</text>
</comment>
<dbReference type="Gene3D" id="3.40.50.300">
    <property type="entry name" value="P-loop containing nucleotide triphosphate hydrolases"/>
    <property type="match status" value="1"/>
</dbReference>
<dbReference type="GO" id="GO:0016887">
    <property type="term" value="F:ATP hydrolysis activity"/>
    <property type="evidence" value="ECO:0007669"/>
    <property type="project" value="InterPro"/>
</dbReference>
<dbReference type="SUPFAM" id="SSF52540">
    <property type="entry name" value="P-loop containing nucleoside triphosphate hydrolases"/>
    <property type="match status" value="1"/>
</dbReference>
<organism evidence="7 8">
    <name type="scientific">Thermanaerovibrio acidaminovorans (strain ATCC 49978 / DSM 6589 / Su883)</name>
    <name type="common">Selenomonas acidaminovorans</name>
    <dbReference type="NCBI Taxonomy" id="525903"/>
    <lineage>
        <taxon>Bacteria</taxon>
        <taxon>Thermotogati</taxon>
        <taxon>Synergistota</taxon>
        <taxon>Synergistia</taxon>
        <taxon>Synergistales</taxon>
        <taxon>Synergistaceae</taxon>
        <taxon>Thermanaerovibrio</taxon>
    </lineage>
</organism>
<dbReference type="PANTHER" id="PTHR43820:SF4">
    <property type="entry name" value="HIGH-AFFINITY BRANCHED-CHAIN AMINO ACID TRANSPORT ATP-BINDING PROTEIN LIVF"/>
    <property type="match status" value="1"/>
</dbReference>
<name>D1B6L4_THEAS</name>
<feature type="domain" description="ABC transporter" evidence="6">
    <location>
        <begin position="2"/>
        <end position="232"/>
    </location>
</feature>
<dbReference type="InterPro" id="IPR027417">
    <property type="entry name" value="P-loop_NTPase"/>
</dbReference>
<accession>D1B6L4</accession>
<keyword evidence="3" id="KW-0547">Nucleotide-binding</keyword>
<dbReference type="GO" id="GO:0015807">
    <property type="term" value="P:L-amino acid transport"/>
    <property type="evidence" value="ECO:0007669"/>
    <property type="project" value="TreeGrafter"/>
</dbReference>
<dbReference type="RefSeq" id="WP_012870166.1">
    <property type="nucleotide sequence ID" value="NC_013522.1"/>
</dbReference>
<dbReference type="PROSITE" id="PS50893">
    <property type="entry name" value="ABC_TRANSPORTER_2"/>
    <property type="match status" value="1"/>
</dbReference>
<dbReference type="InterPro" id="IPR052156">
    <property type="entry name" value="BCAA_Transport_ATP-bd_LivF"/>
</dbReference>
<dbReference type="STRING" id="525903.Taci_1425"/>
<dbReference type="eggNOG" id="COG0410">
    <property type="taxonomic scope" value="Bacteria"/>
</dbReference>
<evidence type="ECO:0000259" key="6">
    <source>
        <dbReference type="PROSITE" id="PS50893"/>
    </source>
</evidence>
<dbReference type="CDD" id="cd03224">
    <property type="entry name" value="ABC_TM1139_LivF_branched"/>
    <property type="match status" value="1"/>
</dbReference>
<evidence type="ECO:0000313" key="7">
    <source>
        <dbReference type="EMBL" id="ACZ19655.1"/>
    </source>
</evidence>
<keyword evidence="5" id="KW-0029">Amino-acid transport</keyword>
<dbReference type="InterPro" id="IPR032823">
    <property type="entry name" value="BCA_ABC_TP_C"/>
</dbReference>
<dbReference type="KEGG" id="tai:Taci_1425"/>
<dbReference type="EMBL" id="CP001818">
    <property type="protein sequence ID" value="ACZ19655.1"/>
    <property type="molecule type" value="Genomic_DNA"/>
</dbReference>
<dbReference type="Pfam" id="PF12399">
    <property type="entry name" value="BCA_ABC_TP_C"/>
    <property type="match status" value="1"/>
</dbReference>
<gene>
    <name evidence="7" type="ordered locus">Taci_1425</name>
</gene>
<protein>
    <submittedName>
        <fullName evidence="7">ABC transporter related protein</fullName>
    </submittedName>
</protein>
<proteinExistence type="inferred from homology"/>
<evidence type="ECO:0000313" key="8">
    <source>
        <dbReference type="Proteomes" id="UP000002030"/>
    </source>
</evidence>
<keyword evidence="4" id="KW-0067">ATP-binding</keyword>
<dbReference type="InterPro" id="IPR017871">
    <property type="entry name" value="ABC_transporter-like_CS"/>
</dbReference>
<dbReference type="GO" id="GO:0005524">
    <property type="term" value="F:ATP binding"/>
    <property type="evidence" value="ECO:0007669"/>
    <property type="project" value="UniProtKB-KW"/>
</dbReference>
<evidence type="ECO:0000256" key="4">
    <source>
        <dbReference type="ARBA" id="ARBA00022840"/>
    </source>
</evidence>
<dbReference type="GO" id="GO:0015658">
    <property type="term" value="F:branched-chain amino acid transmembrane transporter activity"/>
    <property type="evidence" value="ECO:0007669"/>
    <property type="project" value="TreeGrafter"/>
</dbReference>
<dbReference type="Pfam" id="PF00005">
    <property type="entry name" value="ABC_tran"/>
    <property type="match status" value="1"/>
</dbReference>
<dbReference type="InterPro" id="IPR003439">
    <property type="entry name" value="ABC_transporter-like_ATP-bd"/>
</dbReference>
<keyword evidence="2" id="KW-0813">Transport</keyword>
<evidence type="ECO:0000256" key="3">
    <source>
        <dbReference type="ARBA" id="ARBA00022741"/>
    </source>
</evidence>
<dbReference type="InterPro" id="IPR003593">
    <property type="entry name" value="AAA+_ATPase"/>
</dbReference>
<evidence type="ECO:0000256" key="2">
    <source>
        <dbReference type="ARBA" id="ARBA00022448"/>
    </source>
</evidence>
<dbReference type="HOGENOM" id="CLU_000604_1_2_0"/>
<keyword evidence="8" id="KW-1185">Reference proteome</keyword>
<dbReference type="EnsemblBacteria" id="ACZ19655">
    <property type="protein sequence ID" value="ACZ19655"/>
    <property type="gene ID" value="Taci_1425"/>
</dbReference>
<dbReference type="PROSITE" id="PS00211">
    <property type="entry name" value="ABC_TRANSPORTER_1"/>
    <property type="match status" value="1"/>
</dbReference>
<evidence type="ECO:0000256" key="1">
    <source>
        <dbReference type="ARBA" id="ARBA00005417"/>
    </source>
</evidence>
<dbReference type="PATRIC" id="fig|525903.6.peg.1425"/>
<sequence>MLKVESLRVSYGKIEALKGVSLEVLAGELVALVGSNGAGKSTLMWTLAGVLRPMAGGVTFNGSPLPPNPSRVARMGMALVPERRRLFPELTVRENLLMGAFTRPRDEAPGTIEEVLQIFPPLSDKMDTLAGSLSGGEQQMVAIGRAIMSSPSLMLLDEPTLGLSPLMVDRVMDAILEVNRRGVSVLLVEQNAELALEISQRAYVLEGGSVVLEGPSRQVASNPAVRRAYLGDGVGIPSD</sequence>
<evidence type="ECO:0000256" key="5">
    <source>
        <dbReference type="ARBA" id="ARBA00022970"/>
    </source>
</evidence>